<dbReference type="Pfam" id="PF13560">
    <property type="entry name" value="HTH_31"/>
    <property type="match status" value="1"/>
</dbReference>
<organism evidence="2 3">
    <name type="scientific">Nostoc minutum NIES-26</name>
    <dbReference type="NCBI Taxonomy" id="1844469"/>
    <lineage>
        <taxon>Bacteria</taxon>
        <taxon>Bacillati</taxon>
        <taxon>Cyanobacteriota</taxon>
        <taxon>Cyanophyceae</taxon>
        <taxon>Nostocales</taxon>
        <taxon>Nostocaceae</taxon>
        <taxon>Nostoc</taxon>
    </lineage>
</organism>
<comment type="caution">
    <text evidence="2">The sequence shown here is derived from an EMBL/GenBank/DDBJ whole genome shotgun (WGS) entry which is preliminary data.</text>
</comment>
<proteinExistence type="predicted"/>
<dbReference type="AlphaFoldDB" id="A0A367QW02"/>
<dbReference type="Gene3D" id="1.10.260.40">
    <property type="entry name" value="lambda repressor-like DNA-binding domains"/>
    <property type="match status" value="1"/>
</dbReference>
<dbReference type="GO" id="GO:0003677">
    <property type="term" value="F:DNA binding"/>
    <property type="evidence" value="ECO:0007669"/>
    <property type="project" value="InterPro"/>
</dbReference>
<dbReference type="InterPro" id="IPR001387">
    <property type="entry name" value="Cro/C1-type_HTH"/>
</dbReference>
<dbReference type="CDD" id="cd00093">
    <property type="entry name" value="HTH_XRE"/>
    <property type="match status" value="1"/>
</dbReference>
<dbReference type="InterPro" id="IPR010982">
    <property type="entry name" value="Lambda_DNA-bd_dom_sf"/>
</dbReference>
<name>A0A367QW02_9NOSO</name>
<dbReference type="SMART" id="SM00530">
    <property type="entry name" value="HTH_XRE"/>
    <property type="match status" value="1"/>
</dbReference>
<evidence type="ECO:0000313" key="2">
    <source>
        <dbReference type="EMBL" id="RCJ28388.1"/>
    </source>
</evidence>
<dbReference type="PROSITE" id="PS50943">
    <property type="entry name" value="HTH_CROC1"/>
    <property type="match status" value="1"/>
</dbReference>
<gene>
    <name evidence="2" type="ORF">A6770_23975</name>
</gene>
<dbReference type="SUPFAM" id="SSF47413">
    <property type="entry name" value="lambda repressor-like DNA-binding domains"/>
    <property type="match status" value="1"/>
</dbReference>
<protein>
    <submittedName>
        <fullName evidence="2">Transcriptional regulator</fullName>
    </submittedName>
</protein>
<evidence type="ECO:0000313" key="3">
    <source>
        <dbReference type="Proteomes" id="UP000252107"/>
    </source>
</evidence>
<keyword evidence="3" id="KW-1185">Reference proteome</keyword>
<dbReference type="EMBL" id="LXQD01000299">
    <property type="protein sequence ID" value="RCJ28388.1"/>
    <property type="molecule type" value="Genomic_DNA"/>
</dbReference>
<feature type="domain" description="HTH cro/C1-type" evidence="1">
    <location>
        <begin position="3"/>
        <end position="59"/>
    </location>
</feature>
<sequence length="75" mass="8456">MDMKQLRERLNLRTVDVASKVGVGESSVRNWEKGRTIPKLRIDQTAALCKLYGCSIEELDQAVKESIANASQYQD</sequence>
<reference evidence="2" key="1">
    <citation type="submission" date="2016-04" db="EMBL/GenBank/DDBJ databases">
        <authorList>
            <person name="Tabuchi Yagui T.R."/>
        </authorList>
    </citation>
    <scope>NUCLEOTIDE SEQUENCE [LARGE SCALE GENOMIC DNA]</scope>
    <source>
        <strain evidence="2">NIES-26</strain>
    </source>
</reference>
<evidence type="ECO:0000259" key="1">
    <source>
        <dbReference type="PROSITE" id="PS50943"/>
    </source>
</evidence>
<dbReference type="Proteomes" id="UP000252107">
    <property type="component" value="Unassembled WGS sequence"/>
</dbReference>
<accession>A0A367QW02</accession>